<dbReference type="GO" id="GO:0003779">
    <property type="term" value="F:actin binding"/>
    <property type="evidence" value="ECO:0007669"/>
    <property type="project" value="TreeGrafter"/>
</dbReference>
<dbReference type="InterPro" id="IPR041418">
    <property type="entry name" value="SAM_3"/>
</dbReference>
<dbReference type="OrthoDB" id="4680325at2759"/>
<evidence type="ECO:0000256" key="7">
    <source>
        <dbReference type="ARBA" id="ARBA00022737"/>
    </source>
</evidence>
<feature type="domain" description="EPS8 spectrin-like" evidence="10">
    <location>
        <begin position="51"/>
        <end position="203"/>
    </location>
</feature>
<dbReference type="InterPro" id="IPR003591">
    <property type="entry name" value="Leu-rich_rpt_typical-subtyp"/>
</dbReference>
<dbReference type="InterPro" id="IPR001611">
    <property type="entry name" value="Leu-rich_rpt"/>
</dbReference>
<sequence length="773" mass="87229">MKHRRETILPPAAPAPAAKGRVAAPGALDRRGSGKHEPESHDKLIQRIEIDVQVLNCTLDDIEVFMSRLQKAAEAFAQLNHRNKSKKNKKKGPAEGMLTLRAKPPSEAEFIDSLQKLKLAFNLLAKLKKHIENPSASELVHFLFGPLEMVLKTLGSPDLARSIVSPHLSRDTVDFLLGHLTPKETGIFELLGDGWTKPRAEWPRDRCAPPYFPKFRNGWEAPVDYIRAASWETEGPPEALGPPTSPVYRQQSAEDVLQRDVCHHPEIRQNLLPVCSEECQRAVGAAGRSPGGETASWGRARRGGRGVTRRVFPQVIEDGKQWWKLRNRSGQTGYVPFNVLEVVKAEEQEGVFGQQGFRTSPPATLGDSFNKGRHKDKRMDEVNTELLLMITANKSQPPVRKLRYERPSGIQVPLTYESNTEQVTAWLSSKGFSKPAVECLGILTGAQLFSLNKDELRAVCGDEGSRIYSQITVQKEQVEAPPFSTFLSLKGQREAVAAMALFGSAGFSLPTAAEEVELPVGVEELLESGDPVLDLSYRRFKRLPPRVCRLTHLEKLYVCGNSLRALPEATSRLQGLRILALDFNKMEDVPAAVCQLPRLCRLYLGNNRLMTLPPELRNLKSLRCLWIESNYFQSFPRELYDLPHLKSLQIGDNRLKTLPSDLWRMEALRGLWLYGNRFQTFPKVLLRMENLEILDIDRNKITAFPSLRRLRALRLFSYDHNPVEQPPRVGEEVLVVGEGAAEFLEERRVMNERRQQEAEEQRAEELNLIGEEP</sequence>
<dbReference type="CDD" id="cd09540">
    <property type="entry name" value="SAM_EPS8-like"/>
    <property type="match status" value="1"/>
</dbReference>
<evidence type="ECO:0000259" key="10">
    <source>
        <dbReference type="Pfam" id="PF22975"/>
    </source>
</evidence>
<dbReference type="InterPro" id="IPR013761">
    <property type="entry name" value="SAM/pointed_sf"/>
</dbReference>
<dbReference type="SUPFAM" id="SSF52058">
    <property type="entry name" value="L domain-like"/>
    <property type="match status" value="1"/>
</dbReference>
<keyword evidence="6" id="KW-0433">Leucine-rich repeat</keyword>
<dbReference type="SUPFAM" id="SSF47769">
    <property type="entry name" value="SAM/Pointed domain"/>
    <property type="match status" value="1"/>
</dbReference>
<evidence type="ECO:0000259" key="11">
    <source>
        <dbReference type="Pfam" id="PF23598"/>
    </source>
</evidence>
<comment type="similarity">
    <text evidence="2">Belongs to the EPS8 family.</text>
</comment>
<feature type="region of interest" description="Disordered" evidence="8">
    <location>
        <begin position="354"/>
        <end position="376"/>
    </location>
</feature>
<dbReference type="SMART" id="SM00369">
    <property type="entry name" value="LRR_TYP"/>
    <property type="match status" value="6"/>
</dbReference>
<dbReference type="PANTHER" id="PTHR12287">
    <property type="entry name" value="EPIDERMAL GROWTH FACTOR RECEPTOR KINASE SUBSTRATE EPS8-RELATED PROTEIN"/>
    <property type="match status" value="1"/>
</dbReference>
<dbReference type="PANTHER" id="PTHR12287:SF20">
    <property type="entry name" value="EPIDERMAL GROWTH FACTOR RECEPTOR KINASE SUBSTRATE 8-LIKE PROTEIN 2"/>
    <property type="match status" value="1"/>
</dbReference>
<evidence type="ECO:0000313" key="12">
    <source>
        <dbReference type="EMBL" id="CAG08771.1"/>
    </source>
</evidence>
<evidence type="ECO:0000256" key="6">
    <source>
        <dbReference type="ARBA" id="ARBA00022614"/>
    </source>
</evidence>
<proteinExistence type="inferred from homology"/>
<dbReference type="Pfam" id="PF23598">
    <property type="entry name" value="LRR_14"/>
    <property type="match status" value="1"/>
</dbReference>
<reference evidence="12" key="2">
    <citation type="submission" date="2004-02" db="EMBL/GenBank/DDBJ databases">
        <authorList>
            <consortium name="Genoscope"/>
            <consortium name="Whitehead Institute Centre for Genome Research"/>
        </authorList>
    </citation>
    <scope>NUCLEOTIDE SEQUENCE</scope>
</reference>
<reference evidence="12" key="1">
    <citation type="journal article" date="2004" name="Nature">
        <title>Genome duplication in the teleost fish Tetraodon nigroviridis reveals the early vertebrate proto-karyotype.</title>
        <authorList>
            <person name="Jaillon O."/>
            <person name="Aury J.-M."/>
            <person name="Brunet F."/>
            <person name="Petit J.-L."/>
            <person name="Stange-Thomann N."/>
            <person name="Mauceli E."/>
            <person name="Bouneau L."/>
            <person name="Fischer C."/>
            <person name="Ozouf-Costaz C."/>
            <person name="Bernot A."/>
            <person name="Nicaud S."/>
            <person name="Jaffe D."/>
            <person name="Fisher S."/>
            <person name="Lutfalla G."/>
            <person name="Dossat C."/>
            <person name="Segurens B."/>
            <person name="Dasilva C."/>
            <person name="Salanoubat M."/>
            <person name="Levy M."/>
            <person name="Boudet N."/>
            <person name="Castellano S."/>
            <person name="Anthouard V."/>
            <person name="Jubin C."/>
            <person name="Castelli V."/>
            <person name="Katinka M."/>
            <person name="Vacherie B."/>
            <person name="Biemont C."/>
            <person name="Skalli Z."/>
            <person name="Cattolico L."/>
            <person name="Poulain J."/>
            <person name="De Berardinis V."/>
            <person name="Cruaud C."/>
            <person name="Duprat S."/>
            <person name="Brottier P."/>
            <person name="Coutanceau J.-P."/>
            <person name="Gouzy J."/>
            <person name="Parra G."/>
            <person name="Lardier G."/>
            <person name="Chapple C."/>
            <person name="McKernan K.J."/>
            <person name="McEwan P."/>
            <person name="Bosak S."/>
            <person name="Kellis M."/>
            <person name="Volff J.-N."/>
            <person name="Guigo R."/>
            <person name="Zody M.C."/>
            <person name="Mesirov J."/>
            <person name="Lindblad-Toh K."/>
            <person name="Birren B."/>
            <person name="Nusbaum C."/>
            <person name="Kahn D."/>
            <person name="Robinson-Rechavi M."/>
            <person name="Laudet V."/>
            <person name="Schachter V."/>
            <person name="Quetier F."/>
            <person name="Saurin W."/>
            <person name="Scarpelli C."/>
            <person name="Wincker P."/>
            <person name="Lander E.S."/>
            <person name="Weissenbach J."/>
            <person name="Roest Crollius H."/>
        </authorList>
    </citation>
    <scope>NUCLEOTIDE SEQUENCE [LARGE SCALE GENOMIC DNA]</scope>
</reference>
<dbReference type="FunFam" id="1.10.150.50:FF:000023">
    <property type="entry name" value="Epidermal growth factor receptor kinase substrate 8"/>
    <property type="match status" value="1"/>
</dbReference>
<dbReference type="GO" id="GO:0005737">
    <property type="term" value="C:cytoplasm"/>
    <property type="evidence" value="ECO:0007669"/>
    <property type="project" value="UniProtKB-SubCell"/>
</dbReference>
<dbReference type="Gene3D" id="3.80.10.10">
    <property type="entry name" value="Ribonuclease Inhibitor"/>
    <property type="match status" value="2"/>
</dbReference>
<feature type="compositionally biased region" description="Basic and acidic residues" evidence="8">
    <location>
        <begin position="28"/>
        <end position="40"/>
    </location>
</feature>
<keyword evidence="4" id="KW-0963">Cytoplasm</keyword>
<dbReference type="GO" id="GO:0031982">
    <property type="term" value="C:vesicle"/>
    <property type="evidence" value="ECO:0007669"/>
    <property type="project" value="TreeGrafter"/>
</dbReference>
<keyword evidence="7" id="KW-0677">Repeat</keyword>
<dbReference type="KEGG" id="tng:GSTEN00029852G001"/>
<dbReference type="InterPro" id="IPR055093">
    <property type="entry name" value="EPS8_2nd"/>
</dbReference>
<keyword evidence="3" id="KW-0728">SH3 domain</keyword>
<evidence type="ECO:0000256" key="3">
    <source>
        <dbReference type="ARBA" id="ARBA00022443"/>
    </source>
</evidence>
<feature type="compositionally biased region" description="Basic and acidic residues" evidence="8">
    <location>
        <begin position="752"/>
        <end position="765"/>
    </location>
</feature>
<accession>Q4RS61</accession>
<dbReference type="EMBL" id="CAAE01015000">
    <property type="protein sequence ID" value="CAG08771.1"/>
    <property type="molecule type" value="Genomic_DNA"/>
</dbReference>
<dbReference type="InterPro" id="IPR032675">
    <property type="entry name" value="LRR_dom_sf"/>
</dbReference>
<dbReference type="SMART" id="SM00364">
    <property type="entry name" value="LRR_BAC"/>
    <property type="match status" value="5"/>
</dbReference>
<dbReference type="Pfam" id="PF22975">
    <property type="entry name" value="EPS8_2nd"/>
    <property type="match status" value="1"/>
</dbReference>
<dbReference type="Gene3D" id="2.30.30.40">
    <property type="entry name" value="SH3 Domains"/>
    <property type="match status" value="1"/>
</dbReference>
<evidence type="ECO:0000256" key="1">
    <source>
        <dbReference type="ARBA" id="ARBA00004496"/>
    </source>
</evidence>
<gene>
    <name evidence="12" type="ORF">GSTENG00029852001</name>
</gene>
<dbReference type="AlphaFoldDB" id="Q4RS61"/>
<dbReference type="InterPro" id="IPR055414">
    <property type="entry name" value="LRR_R13L4/SHOC2-like"/>
</dbReference>
<dbReference type="InterPro" id="IPR039801">
    <property type="entry name" value="EPS8-like"/>
</dbReference>
<comment type="subcellular location">
    <subcellularLocation>
        <location evidence="1">Cytoplasm</location>
    </subcellularLocation>
</comment>
<keyword evidence="5" id="KW-0597">Phosphoprotein</keyword>
<feature type="region of interest" description="Disordered" evidence="8">
    <location>
        <begin position="1"/>
        <end position="40"/>
    </location>
</feature>
<dbReference type="Pfam" id="PF18016">
    <property type="entry name" value="SAM_3"/>
    <property type="match status" value="1"/>
</dbReference>
<dbReference type="GO" id="GO:0007266">
    <property type="term" value="P:Rho protein signal transduction"/>
    <property type="evidence" value="ECO:0007669"/>
    <property type="project" value="TreeGrafter"/>
</dbReference>
<feature type="compositionally biased region" description="Low complexity" evidence="8">
    <location>
        <begin position="15"/>
        <end position="27"/>
    </location>
</feature>
<feature type="non-terminal residue" evidence="12">
    <location>
        <position position="773"/>
    </location>
</feature>
<evidence type="ECO:0000256" key="5">
    <source>
        <dbReference type="ARBA" id="ARBA00022553"/>
    </source>
</evidence>
<dbReference type="GO" id="GO:0032587">
    <property type="term" value="C:ruffle membrane"/>
    <property type="evidence" value="ECO:0007669"/>
    <property type="project" value="TreeGrafter"/>
</dbReference>
<evidence type="ECO:0000259" key="9">
    <source>
        <dbReference type="Pfam" id="PF18016"/>
    </source>
</evidence>
<organism evidence="12">
    <name type="scientific">Tetraodon nigroviridis</name>
    <name type="common">Spotted green pufferfish</name>
    <name type="synonym">Chelonodon nigroviridis</name>
    <dbReference type="NCBI Taxonomy" id="99883"/>
    <lineage>
        <taxon>Eukaryota</taxon>
        <taxon>Metazoa</taxon>
        <taxon>Chordata</taxon>
        <taxon>Craniata</taxon>
        <taxon>Vertebrata</taxon>
        <taxon>Euteleostomi</taxon>
        <taxon>Actinopterygii</taxon>
        <taxon>Neopterygii</taxon>
        <taxon>Teleostei</taxon>
        <taxon>Neoteleostei</taxon>
        <taxon>Acanthomorphata</taxon>
        <taxon>Eupercaria</taxon>
        <taxon>Tetraodontiformes</taxon>
        <taxon>Tetradontoidea</taxon>
        <taxon>Tetraodontidae</taxon>
        <taxon>Tetraodon</taxon>
    </lineage>
</organism>
<feature type="domain" description="SAM" evidence="9">
    <location>
        <begin position="412"/>
        <end position="472"/>
    </location>
</feature>
<dbReference type="GO" id="GO:0035023">
    <property type="term" value="P:regulation of Rho protein signal transduction"/>
    <property type="evidence" value="ECO:0007669"/>
    <property type="project" value="TreeGrafter"/>
</dbReference>
<dbReference type="Gene3D" id="1.10.150.50">
    <property type="entry name" value="Transcription Factor, Ets-1"/>
    <property type="match status" value="1"/>
</dbReference>
<feature type="domain" description="Disease resistance R13L4/SHOC-2-like LRR" evidence="11">
    <location>
        <begin position="546"/>
        <end position="627"/>
    </location>
</feature>
<dbReference type="GO" id="GO:1900029">
    <property type="term" value="P:positive regulation of ruffle assembly"/>
    <property type="evidence" value="ECO:0007669"/>
    <property type="project" value="TreeGrafter"/>
</dbReference>
<dbReference type="SUPFAM" id="SSF50044">
    <property type="entry name" value="SH3-domain"/>
    <property type="match status" value="1"/>
</dbReference>
<evidence type="ECO:0000256" key="2">
    <source>
        <dbReference type="ARBA" id="ARBA00006197"/>
    </source>
</evidence>
<protein>
    <submittedName>
        <fullName evidence="12">Chromosome 13 SCAF15000, whole genome shotgun sequence</fullName>
    </submittedName>
</protein>
<name>Q4RS61_TETNG</name>
<dbReference type="InterPro" id="IPR036028">
    <property type="entry name" value="SH3-like_dom_sf"/>
</dbReference>
<evidence type="ECO:0000256" key="4">
    <source>
        <dbReference type="ARBA" id="ARBA00022490"/>
    </source>
</evidence>
<evidence type="ECO:0000256" key="8">
    <source>
        <dbReference type="SAM" id="MobiDB-lite"/>
    </source>
</evidence>
<dbReference type="PROSITE" id="PS51450">
    <property type="entry name" value="LRR"/>
    <property type="match status" value="1"/>
</dbReference>
<feature type="region of interest" description="Disordered" evidence="8">
    <location>
        <begin position="752"/>
        <end position="773"/>
    </location>
</feature>